<dbReference type="AlphaFoldDB" id="A0A382W3P5"/>
<organism evidence="1">
    <name type="scientific">marine metagenome</name>
    <dbReference type="NCBI Taxonomy" id="408172"/>
    <lineage>
        <taxon>unclassified sequences</taxon>
        <taxon>metagenomes</taxon>
        <taxon>ecological metagenomes</taxon>
    </lineage>
</organism>
<dbReference type="EMBL" id="UINC01156377">
    <property type="protein sequence ID" value="SVD52758.1"/>
    <property type="molecule type" value="Genomic_DNA"/>
</dbReference>
<evidence type="ECO:0000313" key="1">
    <source>
        <dbReference type="EMBL" id="SVD52758.1"/>
    </source>
</evidence>
<gene>
    <name evidence="1" type="ORF">METZ01_LOCUS405612</name>
</gene>
<name>A0A382W3P5_9ZZZZ</name>
<protein>
    <submittedName>
        <fullName evidence="1">Uncharacterized protein</fullName>
    </submittedName>
</protein>
<accession>A0A382W3P5</accession>
<sequence>MICYHQLRTSKGACELNIDYSIQKWRGCNFNQDSNMGPE</sequence>
<proteinExistence type="predicted"/>
<feature type="non-terminal residue" evidence="1">
    <location>
        <position position="39"/>
    </location>
</feature>
<reference evidence="1" key="1">
    <citation type="submission" date="2018-05" db="EMBL/GenBank/DDBJ databases">
        <authorList>
            <person name="Lanie J.A."/>
            <person name="Ng W.-L."/>
            <person name="Kazmierczak K.M."/>
            <person name="Andrzejewski T.M."/>
            <person name="Davidsen T.M."/>
            <person name="Wayne K.J."/>
            <person name="Tettelin H."/>
            <person name="Glass J.I."/>
            <person name="Rusch D."/>
            <person name="Podicherti R."/>
            <person name="Tsui H.-C.T."/>
            <person name="Winkler M.E."/>
        </authorList>
    </citation>
    <scope>NUCLEOTIDE SEQUENCE</scope>
</reference>